<dbReference type="HOGENOM" id="CLU_2580235_0_0_1"/>
<sequence>GFLLADPTITVDTDRPGYGGTCYSNFEVGRVTSVTAYDSFQATAIVSWVASTSLDQAYAHPIDGVAARVVSTSQVSQSIAS</sequence>
<gene>
    <name evidence="1" type="ORF">W97_08644</name>
</gene>
<dbReference type="RefSeq" id="XP_007784701.1">
    <property type="nucleotide sequence ID" value="XM_007786511.1"/>
</dbReference>
<dbReference type="EMBL" id="JH767612">
    <property type="protein sequence ID" value="EON69384.1"/>
    <property type="molecule type" value="Genomic_DNA"/>
</dbReference>
<dbReference type="AlphaFoldDB" id="R7Z5T9"/>
<proteinExistence type="predicted"/>
<accession>R7Z5T9</accession>
<organism evidence="1 2">
    <name type="scientific">Coniosporium apollinis (strain CBS 100218)</name>
    <name type="common">Rock-inhabiting black yeast</name>
    <dbReference type="NCBI Taxonomy" id="1168221"/>
    <lineage>
        <taxon>Eukaryota</taxon>
        <taxon>Fungi</taxon>
        <taxon>Dikarya</taxon>
        <taxon>Ascomycota</taxon>
        <taxon>Pezizomycotina</taxon>
        <taxon>Dothideomycetes</taxon>
        <taxon>Dothideomycetes incertae sedis</taxon>
        <taxon>Coniosporium</taxon>
    </lineage>
</organism>
<dbReference type="Proteomes" id="UP000016924">
    <property type="component" value="Unassembled WGS sequence"/>
</dbReference>
<evidence type="ECO:0000313" key="2">
    <source>
        <dbReference type="Proteomes" id="UP000016924"/>
    </source>
</evidence>
<dbReference type="GeneID" id="19905955"/>
<keyword evidence="2" id="KW-1185">Reference proteome</keyword>
<dbReference type="OrthoDB" id="5985073at2759"/>
<feature type="non-terminal residue" evidence="1">
    <location>
        <position position="1"/>
    </location>
</feature>
<dbReference type="STRING" id="1168221.R7Z5T9"/>
<evidence type="ECO:0000313" key="1">
    <source>
        <dbReference type="EMBL" id="EON69384.1"/>
    </source>
</evidence>
<name>R7Z5T9_CONA1</name>
<protein>
    <submittedName>
        <fullName evidence="1">Uncharacterized protein</fullName>
    </submittedName>
</protein>
<reference evidence="2" key="1">
    <citation type="submission" date="2012-06" db="EMBL/GenBank/DDBJ databases">
        <title>The genome sequence of Coniosporium apollinis CBS 100218.</title>
        <authorList>
            <consortium name="The Broad Institute Genome Sequencing Platform"/>
            <person name="Cuomo C."/>
            <person name="Gorbushina A."/>
            <person name="Noack S."/>
            <person name="Walker B."/>
            <person name="Young S.K."/>
            <person name="Zeng Q."/>
            <person name="Gargeya S."/>
            <person name="Fitzgerald M."/>
            <person name="Haas B."/>
            <person name="Abouelleil A."/>
            <person name="Alvarado L."/>
            <person name="Arachchi H.M."/>
            <person name="Berlin A.M."/>
            <person name="Chapman S.B."/>
            <person name="Goldberg J."/>
            <person name="Griggs A."/>
            <person name="Gujja S."/>
            <person name="Hansen M."/>
            <person name="Howarth C."/>
            <person name="Imamovic A."/>
            <person name="Larimer J."/>
            <person name="McCowan C."/>
            <person name="Montmayeur A."/>
            <person name="Murphy C."/>
            <person name="Neiman D."/>
            <person name="Pearson M."/>
            <person name="Priest M."/>
            <person name="Roberts A."/>
            <person name="Saif S."/>
            <person name="Shea T."/>
            <person name="Sisk P."/>
            <person name="Sykes S."/>
            <person name="Wortman J."/>
            <person name="Nusbaum C."/>
            <person name="Birren B."/>
        </authorList>
    </citation>
    <scope>NUCLEOTIDE SEQUENCE [LARGE SCALE GENOMIC DNA]</scope>
    <source>
        <strain evidence="2">CBS 100218</strain>
    </source>
</reference>